<dbReference type="Proteomes" id="UP000594638">
    <property type="component" value="Unassembled WGS sequence"/>
</dbReference>
<dbReference type="OrthoDB" id="245563at2759"/>
<evidence type="ECO:0000256" key="2">
    <source>
        <dbReference type="SAM" id="MobiDB-lite"/>
    </source>
</evidence>
<dbReference type="PROSITE" id="PS50005">
    <property type="entry name" value="TPR"/>
    <property type="match status" value="1"/>
</dbReference>
<gene>
    <name evidence="4" type="ORF">OLEA9_A084891</name>
</gene>
<dbReference type="SMART" id="SM00028">
    <property type="entry name" value="TPR"/>
    <property type="match status" value="2"/>
</dbReference>
<dbReference type="Gramene" id="OE9A084891T1">
    <property type="protein sequence ID" value="OE9A084891C1"/>
    <property type="gene ID" value="OE9A084891"/>
</dbReference>
<protein>
    <submittedName>
        <fullName evidence="4">Outer envelope 61</fullName>
    </submittedName>
</protein>
<feature type="compositionally biased region" description="Polar residues" evidence="2">
    <location>
        <begin position="516"/>
        <end position="525"/>
    </location>
</feature>
<feature type="compositionally biased region" description="Polar residues" evidence="2">
    <location>
        <begin position="260"/>
        <end position="278"/>
    </location>
</feature>
<evidence type="ECO:0000256" key="1">
    <source>
        <dbReference type="PROSITE-ProRule" id="PRU00339"/>
    </source>
</evidence>
<feature type="compositionally biased region" description="Low complexity" evidence="2">
    <location>
        <begin position="412"/>
        <end position="423"/>
    </location>
</feature>
<sequence>MFNGMMDPELIRMAQDQMSRMSPDDLARIQQQMMSNPDLMRMASESMKSLTPEDVKQATEQFKHTRPEEMAEISEKMAKASPDDIASMRARMDAQVSYEINAAEMLKKQGNELHSQGRYKEALQKYAHAKKNLKDVPISKGRNLLLACSLNMMSCFLKTRQYDECISEGTEVLAYDAKNVKALYRRGQAYKELRQFEDAVFDLSKAHEVSPEDETIADVLRGAKERLSEQGSERPSKGLVIEEITEEETVSCNKHESSKSENFTPPQETSQCSRSPTKNLREPLSMNSEYLKALKDDPESIGSFQNFISRAEPETLSTINGGRVDGISPDMAKAASNIIGKMSPVELQRMFQMASFFQGENPMTSFSTGSVPPDMTPDMLKTASEMMGKMPPEELQKMFKMASSLKGKEVGSSTSSLHSSSGSVPPNVTPDMLKMATDMMSKMSADERQKMFENASSLRGTDSASTSAFNPNGFRPDDNSETREDFRANGDQVGESSFSQSLHSRSAPQSSLSSSDTDLQEQMKNQMKDPAMRKMFTSMVKNMSPEMMANMSKQFGFKLSREDAEKAQQAMSSLSPDALDTMMKWADKIQRGVEGAQKTKNLLLGRSGMILAVVMLLLAFILHWFGFIGK</sequence>
<dbReference type="InterPro" id="IPR053319">
    <property type="entry name" value="OEP61"/>
</dbReference>
<feature type="compositionally biased region" description="Low complexity" evidence="2">
    <location>
        <begin position="499"/>
        <end position="515"/>
    </location>
</feature>
<feature type="compositionally biased region" description="Polar residues" evidence="2">
    <location>
        <begin position="455"/>
        <end position="470"/>
    </location>
</feature>
<feature type="region of interest" description="Disordered" evidence="2">
    <location>
        <begin position="455"/>
        <end position="530"/>
    </location>
</feature>
<comment type="caution">
    <text evidence="4">The sequence shown here is derived from an EMBL/GenBank/DDBJ whole genome shotgun (WGS) entry which is preliminary data.</text>
</comment>
<feature type="repeat" description="TPR" evidence="1">
    <location>
        <begin position="180"/>
        <end position="213"/>
    </location>
</feature>
<feature type="region of interest" description="Disordered" evidence="2">
    <location>
        <begin position="250"/>
        <end position="283"/>
    </location>
</feature>
<accession>A0A8S0PHB9</accession>
<dbReference type="AlphaFoldDB" id="A0A8S0PHB9"/>
<evidence type="ECO:0000313" key="4">
    <source>
        <dbReference type="EMBL" id="CAA2943447.1"/>
    </source>
</evidence>
<proteinExistence type="predicted"/>
<evidence type="ECO:0000256" key="3">
    <source>
        <dbReference type="SAM" id="Phobius"/>
    </source>
</evidence>
<keyword evidence="5" id="KW-1185">Reference proteome</keyword>
<dbReference type="EMBL" id="CACTIH010000054">
    <property type="protein sequence ID" value="CAA2943447.1"/>
    <property type="molecule type" value="Genomic_DNA"/>
</dbReference>
<keyword evidence="3" id="KW-0472">Membrane</keyword>
<dbReference type="InterPro" id="IPR019734">
    <property type="entry name" value="TPR_rpt"/>
</dbReference>
<dbReference type="SUPFAM" id="SSF48452">
    <property type="entry name" value="TPR-like"/>
    <property type="match status" value="1"/>
</dbReference>
<organism evidence="4 5">
    <name type="scientific">Olea europaea subsp. europaea</name>
    <dbReference type="NCBI Taxonomy" id="158383"/>
    <lineage>
        <taxon>Eukaryota</taxon>
        <taxon>Viridiplantae</taxon>
        <taxon>Streptophyta</taxon>
        <taxon>Embryophyta</taxon>
        <taxon>Tracheophyta</taxon>
        <taxon>Spermatophyta</taxon>
        <taxon>Magnoliopsida</taxon>
        <taxon>eudicotyledons</taxon>
        <taxon>Gunneridae</taxon>
        <taxon>Pentapetalae</taxon>
        <taxon>asterids</taxon>
        <taxon>lamiids</taxon>
        <taxon>Lamiales</taxon>
        <taxon>Oleaceae</taxon>
        <taxon>Oleeae</taxon>
        <taxon>Olea</taxon>
    </lineage>
</organism>
<dbReference type="PANTHER" id="PTHR48433">
    <property type="entry name" value="OUTER ENVELOPE PROTEIN 61-LIKE"/>
    <property type="match status" value="1"/>
</dbReference>
<dbReference type="Gene3D" id="1.25.40.10">
    <property type="entry name" value="Tetratricopeptide repeat domain"/>
    <property type="match status" value="1"/>
</dbReference>
<reference evidence="4 5" key="1">
    <citation type="submission" date="2019-12" db="EMBL/GenBank/DDBJ databases">
        <authorList>
            <person name="Alioto T."/>
            <person name="Alioto T."/>
            <person name="Gomez Garrido J."/>
        </authorList>
    </citation>
    <scope>NUCLEOTIDE SEQUENCE [LARGE SCALE GENOMIC DNA]</scope>
</reference>
<keyword evidence="1" id="KW-0802">TPR repeat</keyword>
<feature type="region of interest" description="Disordered" evidence="2">
    <location>
        <begin position="403"/>
        <end position="431"/>
    </location>
</feature>
<dbReference type="PANTHER" id="PTHR48433:SF1">
    <property type="entry name" value="OUTER ENVELOPE PROTEIN 61-LIKE"/>
    <property type="match status" value="1"/>
</dbReference>
<name>A0A8S0PHB9_OLEEU</name>
<feature type="transmembrane region" description="Helical" evidence="3">
    <location>
        <begin position="608"/>
        <end position="628"/>
    </location>
</feature>
<keyword evidence="3" id="KW-1133">Transmembrane helix</keyword>
<keyword evidence="3" id="KW-0812">Transmembrane</keyword>
<feature type="compositionally biased region" description="Basic and acidic residues" evidence="2">
    <location>
        <begin position="475"/>
        <end position="488"/>
    </location>
</feature>
<dbReference type="InterPro" id="IPR011990">
    <property type="entry name" value="TPR-like_helical_dom_sf"/>
</dbReference>
<evidence type="ECO:0000313" key="5">
    <source>
        <dbReference type="Proteomes" id="UP000594638"/>
    </source>
</evidence>